<proteinExistence type="predicted"/>
<dbReference type="Proteomes" id="UP001597438">
    <property type="component" value="Unassembled WGS sequence"/>
</dbReference>
<comment type="caution">
    <text evidence="2">The sequence shown here is derived from an EMBL/GenBank/DDBJ whole genome shotgun (WGS) entry which is preliminary data.</text>
</comment>
<reference evidence="3" key="1">
    <citation type="journal article" date="2019" name="Int. J. Syst. Evol. Microbiol.">
        <title>The Global Catalogue of Microorganisms (GCM) 10K type strain sequencing project: providing services to taxonomists for standard genome sequencing and annotation.</title>
        <authorList>
            <consortium name="The Broad Institute Genomics Platform"/>
            <consortium name="The Broad Institute Genome Sequencing Center for Infectious Disease"/>
            <person name="Wu L."/>
            <person name="Ma J."/>
        </authorList>
    </citation>
    <scope>NUCLEOTIDE SEQUENCE [LARGE SCALE GENOMIC DNA]</scope>
    <source>
        <strain evidence="3">KCTC 52925</strain>
    </source>
</reference>
<keyword evidence="1" id="KW-0812">Transmembrane</keyword>
<dbReference type="EMBL" id="JBHUOJ010000018">
    <property type="protein sequence ID" value="MFD2833364.1"/>
    <property type="molecule type" value="Genomic_DNA"/>
</dbReference>
<name>A0ABW5X6R3_9FLAO</name>
<keyword evidence="3" id="KW-1185">Reference proteome</keyword>
<keyword evidence="1" id="KW-0472">Membrane</keyword>
<feature type="transmembrane region" description="Helical" evidence="1">
    <location>
        <begin position="70"/>
        <end position="92"/>
    </location>
</feature>
<sequence length="161" mass="17696">MENEKYLKDLSEIKNLMNRSSRFISLSGLSGVFAGIYALAGALVANMILANTILNNHYDTVQVDYYDNQLVDQLVIIAIVVLVLAIGTAIFLTTRKAKKNNQKILDSPGRRLLINFFAPLLAGGLFCLVLLEYNIIGLIASAMLIFYGLALITPVNTRLTS</sequence>
<evidence type="ECO:0000256" key="1">
    <source>
        <dbReference type="SAM" id="Phobius"/>
    </source>
</evidence>
<gene>
    <name evidence="2" type="ORF">ACFSYS_08690</name>
</gene>
<feature type="transmembrane region" description="Helical" evidence="1">
    <location>
        <begin position="137"/>
        <end position="155"/>
    </location>
</feature>
<protein>
    <submittedName>
        <fullName evidence="2">Uncharacterized protein</fullName>
    </submittedName>
</protein>
<feature type="transmembrane region" description="Helical" evidence="1">
    <location>
        <begin position="112"/>
        <end position="131"/>
    </location>
</feature>
<organism evidence="2 3">
    <name type="scientific">Christiangramia antarctica</name>
    <dbReference type="NCBI Taxonomy" id="2058158"/>
    <lineage>
        <taxon>Bacteria</taxon>
        <taxon>Pseudomonadati</taxon>
        <taxon>Bacteroidota</taxon>
        <taxon>Flavobacteriia</taxon>
        <taxon>Flavobacteriales</taxon>
        <taxon>Flavobacteriaceae</taxon>
        <taxon>Christiangramia</taxon>
    </lineage>
</organism>
<evidence type="ECO:0000313" key="3">
    <source>
        <dbReference type="Proteomes" id="UP001597438"/>
    </source>
</evidence>
<dbReference type="RefSeq" id="WP_347709992.1">
    <property type="nucleotide sequence ID" value="NZ_JBHUOJ010000018.1"/>
</dbReference>
<keyword evidence="1" id="KW-1133">Transmembrane helix</keyword>
<feature type="transmembrane region" description="Helical" evidence="1">
    <location>
        <begin position="23"/>
        <end position="50"/>
    </location>
</feature>
<accession>A0ABW5X6R3</accession>
<evidence type="ECO:0000313" key="2">
    <source>
        <dbReference type="EMBL" id="MFD2833364.1"/>
    </source>
</evidence>